<comment type="caution">
    <text evidence="2">The sequence shown here is derived from an EMBL/GenBank/DDBJ whole genome shotgun (WGS) entry which is preliminary data.</text>
</comment>
<name>A0A8E0R3B1_9EURO</name>
<proteinExistence type="predicted"/>
<accession>A0A8E0R3B1</accession>
<dbReference type="RefSeq" id="XP_043151337.1">
    <property type="nucleotide sequence ID" value="XM_043295402.1"/>
</dbReference>
<dbReference type="GeneID" id="66998043"/>
<feature type="compositionally biased region" description="Low complexity" evidence="1">
    <location>
        <begin position="93"/>
        <end position="104"/>
    </location>
</feature>
<dbReference type="EMBL" id="BBXM02000009">
    <property type="protein sequence ID" value="GIC94071.1"/>
    <property type="molecule type" value="Genomic_DNA"/>
</dbReference>
<dbReference type="AlphaFoldDB" id="A0A8E0R3B1"/>
<reference evidence="2" key="1">
    <citation type="journal article" date="2015" name="Genome Announc.">
        <title>Draft Genome Sequence of the Pathogenic Filamentous Fungus Aspergillus udagawae Strain IFM 46973T.</title>
        <authorList>
            <person name="Kusuya Y."/>
            <person name="Takahashi-Nakaguchi A."/>
            <person name="Takahashi H."/>
            <person name="Yaguchi T."/>
        </authorList>
    </citation>
    <scope>NUCLEOTIDE SEQUENCE</scope>
    <source>
        <strain evidence="2">IFM 46973</strain>
    </source>
</reference>
<dbReference type="Proteomes" id="UP000036893">
    <property type="component" value="Unassembled WGS sequence"/>
</dbReference>
<evidence type="ECO:0000256" key="1">
    <source>
        <dbReference type="SAM" id="MobiDB-lite"/>
    </source>
</evidence>
<evidence type="ECO:0000313" key="3">
    <source>
        <dbReference type="Proteomes" id="UP000036893"/>
    </source>
</evidence>
<sequence length="261" mass="29100">MGDDLPGAIRVHPVFASGSSVCRPQPTHDKIFHSASCLRSPPREPPHAPSPALCLSNPLVLLSFPSSAPEFVARKIPVELSSGAPRGFGYMMSSSTKPTDSTDSSQDEYDLANWTALQEDDNGLSYMGTQVVNATVCNKGKQPSAAQDTRAPRFNRLDQRALNFHHEEVPIGTFKQDHITDPFQRRLVYAKLDKNGKPYYILSSLGTSLLLWCWLCQPQSYGSTPADSPKKRYYRGGDTVYYCLQWVSISTAVYMTRFRMR</sequence>
<reference evidence="2" key="2">
    <citation type="submission" date="2021-01" db="EMBL/GenBank/DDBJ databases">
        <title>Pan-genome distribution and transcriptional activeness of fungal secondary metabolism genes in Aspergillus section Fumigati.</title>
        <authorList>
            <person name="Takahashi H."/>
            <person name="Umemura M."/>
            <person name="Ninomiya A."/>
            <person name="Kusuya Y."/>
            <person name="Urayama S."/>
            <person name="Shimizu M."/>
            <person name="Watanabe A."/>
            <person name="Kamei K."/>
            <person name="Yaguchi T."/>
            <person name="Hagiwara D."/>
        </authorList>
    </citation>
    <scope>NUCLEOTIDE SEQUENCE</scope>
    <source>
        <strain evidence="2">IFM 46973</strain>
    </source>
</reference>
<organism evidence="2 3">
    <name type="scientific">Aspergillus udagawae</name>
    <dbReference type="NCBI Taxonomy" id="91492"/>
    <lineage>
        <taxon>Eukaryota</taxon>
        <taxon>Fungi</taxon>
        <taxon>Dikarya</taxon>
        <taxon>Ascomycota</taxon>
        <taxon>Pezizomycotina</taxon>
        <taxon>Eurotiomycetes</taxon>
        <taxon>Eurotiomycetidae</taxon>
        <taxon>Eurotiales</taxon>
        <taxon>Aspergillaceae</taxon>
        <taxon>Aspergillus</taxon>
        <taxon>Aspergillus subgen. Fumigati</taxon>
    </lineage>
</organism>
<evidence type="ECO:0000313" key="2">
    <source>
        <dbReference type="EMBL" id="GIC94071.1"/>
    </source>
</evidence>
<protein>
    <submittedName>
        <fullName evidence="2">Uncharacterized protein</fullName>
    </submittedName>
</protein>
<gene>
    <name evidence="2" type="ORF">Aud_010566</name>
</gene>
<feature type="region of interest" description="Disordered" evidence="1">
    <location>
        <begin position="87"/>
        <end position="107"/>
    </location>
</feature>